<evidence type="ECO:0000313" key="1">
    <source>
        <dbReference type="EMBL" id="NRS94079.1"/>
    </source>
</evidence>
<organism evidence="1 2">
    <name type="scientific">Frigoriflavimonas asaccharolytica</name>
    <dbReference type="NCBI Taxonomy" id="2735899"/>
    <lineage>
        <taxon>Bacteria</taxon>
        <taxon>Pseudomonadati</taxon>
        <taxon>Bacteroidota</taxon>
        <taxon>Flavobacteriia</taxon>
        <taxon>Flavobacteriales</taxon>
        <taxon>Weeksellaceae</taxon>
        <taxon>Frigoriflavimonas</taxon>
    </lineage>
</organism>
<dbReference type="EMBL" id="JABSNO010000042">
    <property type="protein sequence ID" value="NRS94079.1"/>
    <property type="molecule type" value="Genomic_DNA"/>
</dbReference>
<evidence type="ECO:0000313" key="2">
    <source>
        <dbReference type="Proteomes" id="UP000610746"/>
    </source>
</evidence>
<comment type="caution">
    <text evidence="1">The sequence shown here is derived from an EMBL/GenBank/DDBJ whole genome shotgun (WGS) entry which is preliminary data.</text>
</comment>
<dbReference type="Proteomes" id="UP000610746">
    <property type="component" value="Unassembled WGS sequence"/>
</dbReference>
<accession>A0A8J8GD67</accession>
<dbReference type="AlphaFoldDB" id="A0A8J8GD67"/>
<dbReference type="CDD" id="cd12797">
    <property type="entry name" value="M23_peptidase"/>
    <property type="match status" value="1"/>
</dbReference>
<dbReference type="RefSeq" id="WP_173780610.1">
    <property type="nucleotide sequence ID" value="NZ_JABSNO010000042.1"/>
</dbReference>
<proteinExistence type="predicted"/>
<keyword evidence="2" id="KW-1185">Reference proteome</keyword>
<protein>
    <submittedName>
        <fullName evidence="1">Putative chitinase</fullName>
    </submittedName>
</protein>
<dbReference type="InterPro" id="IPR011055">
    <property type="entry name" value="Dup_hybrid_motif"/>
</dbReference>
<dbReference type="Gene3D" id="2.70.70.10">
    <property type="entry name" value="Glucose Permease (Domain IIA)"/>
    <property type="match status" value="1"/>
</dbReference>
<reference evidence="1" key="1">
    <citation type="submission" date="2020-05" db="EMBL/GenBank/DDBJ databases">
        <title>Genomic Encyclopedia of Type Strains, Phase IV (KMG-V): Genome sequencing to study the core and pangenomes of soil and plant-associated prokaryotes.</title>
        <authorList>
            <person name="Whitman W."/>
        </authorList>
    </citation>
    <scope>NUCLEOTIDE SEQUENCE</scope>
    <source>
        <strain evidence="1">16F</strain>
    </source>
</reference>
<dbReference type="InterPro" id="IPR023346">
    <property type="entry name" value="Lysozyme-like_dom_sf"/>
</dbReference>
<sequence>MVTEVSWGKLKDAKQNKKTKKYYACIYDEDDGKLLDGSDSDTLCTVPLIPQSILKKEVSYVGAVTANSEEVQLQSNEKCPRCEDEITYEQVKQIFPGAAKNASLAKLLIKELNEIRLQYEINTCQRKAHLITQMGSETEFRTLLEEIGDYSVSTLKKLFGYFSRHPREAELYKGNIYELSIRAYGLRKVDSERDIISCAISKNKNTCNDLGNETKEDGYKYIGRGLIQLTGKYNYTNINKEFQKAFPGKGNLISSPELLEQPKYAVMSGLSYWINSNLDSKADDGTSDNVVDSITRIINKNLDESHYAKRRNSFKKAIDAFRLNECTPVENSISDGKWHDPVNNPKCTLYMQSGGGDEFGKHWGLFGKTRNGSEHHGLDLFATPGTSIFSCVKCEVYDVITDGNIPNGYGKQLFLKVLDKETFLNHYKEYVRLYPEFEYNKIGQFSKDNDIVLHYAHLRKIYVKKGWIISNVDIPIGETGVSGVTKAGLRDGTSAPHLHFEIRNKDTKDRINPGFFTDFKNFKTMSEIEKNEQGDIAEKGKIKEFLGQTDTYKKELDYE</sequence>
<name>A0A8J8GD67_9FLAO</name>
<dbReference type="SUPFAM" id="SSF51261">
    <property type="entry name" value="Duplicated hybrid motif"/>
    <property type="match status" value="1"/>
</dbReference>
<dbReference type="Gene3D" id="1.10.530.10">
    <property type="match status" value="1"/>
</dbReference>
<gene>
    <name evidence="1" type="ORF">HNQ03_003179</name>
</gene>
<dbReference type="SUPFAM" id="SSF53955">
    <property type="entry name" value="Lysozyme-like"/>
    <property type="match status" value="1"/>
</dbReference>